<evidence type="ECO:0000256" key="12">
    <source>
        <dbReference type="ARBA" id="ARBA00023285"/>
    </source>
</evidence>
<dbReference type="AlphaFoldDB" id="A0A520MSG6"/>
<feature type="binding site" evidence="15">
    <location>
        <position position="65"/>
    </location>
    <ligand>
        <name>Zn(2+)</name>
        <dbReference type="ChEBI" id="CHEBI:29105"/>
        <label>1</label>
    </ligand>
</feature>
<evidence type="ECO:0000256" key="7">
    <source>
        <dbReference type="ARBA" id="ARBA00022723"/>
    </source>
</evidence>
<dbReference type="GO" id="GO:0009014">
    <property type="term" value="F:succinyl-diaminopimelate desuccinylase activity"/>
    <property type="evidence" value="ECO:0007669"/>
    <property type="project" value="UniProtKB-UniRule"/>
</dbReference>
<dbReference type="GO" id="GO:0009089">
    <property type="term" value="P:lysine biosynthetic process via diaminopimelate"/>
    <property type="evidence" value="ECO:0007669"/>
    <property type="project" value="UniProtKB-UniRule"/>
</dbReference>
<dbReference type="SUPFAM" id="SSF53187">
    <property type="entry name" value="Zn-dependent exopeptidases"/>
    <property type="match status" value="1"/>
</dbReference>
<keyword evidence="7 15" id="KW-0479">Metal-binding</keyword>
<feature type="domain" description="Peptidase M20 dimerisation" evidence="16">
    <location>
        <begin position="175"/>
        <end position="277"/>
    </location>
</feature>
<feature type="binding site" evidence="15">
    <location>
        <position position="98"/>
    </location>
    <ligand>
        <name>Zn(2+)</name>
        <dbReference type="ChEBI" id="CHEBI:29105"/>
        <label>2</label>
    </ligand>
</feature>
<evidence type="ECO:0000256" key="1">
    <source>
        <dbReference type="ARBA" id="ARBA00005130"/>
    </source>
</evidence>
<protein>
    <recommendedName>
        <fullName evidence="5 15">Succinyl-diaminopimelate desuccinylase</fullName>
        <shortName evidence="15">SDAP desuccinylase</shortName>
        <ecNumber evidence="4 15">3.5.1.18</ecNumber>
    </recommendedName>
    <alternativeName>
        <fullName evidence="13 15">N-succinyl-LL-2,6-diaminoheptanedioate amidohydrolase</fullName>
    </alternativeName>
</protein>
<keyword evidence="11 15" id="KW-0457">Lysine biosynthesis</keyword>
<feature type="binding site" evidence="15">
    <location>
        <position position="348"/>
    </location>
    <ligand>
        <name>Zn(2+)</name>
        <dbReference type="ChEBI" id="CHEBI:29105"/>
        <label>2</label>
    </ligand>
</feature>
<dbReference type="InterPro" id="IPR005941">
    <property type="entry name" value="DapE_proteobac"/>
</dbReference>
<keyword evidence="12 15" id="KW-0170">Cobalt</keyword>
<dbReference type="InterPro" id="IPR011650">
    <property type="entry name" value="Peptidase_M20_dimer"/>
</dbReference>
<dbReference type="GO" id="GO:0008777">
    <property type="term" value="F:acetylornithine deacetylase activity"/>
    <property type="evidence" value="ECO:0007669"/>
    <property type="project" value="TreeGrafter"/>
</dbReference>
<dbReference type="PROSITE" id="PS00759">
    <property type="entry name" value="ARGE_DAPE_CPG2_2"/>
    <property type="match status" value="1"/>
</dbReference>
<dbReference type="HAMAP" id="MF_01690">
    <property type="entry name" value="DapE"/>
    <property type="match status" value="1"/>
</dbReference>
<comment type="cofactor">
    <cofactor evidence="15">
        <name>Zn(2+)</name>
        <dbReference type="ChEBI" id="CHEBI:29105"/>
    </cofactor>
    <cofactor evidence="15">
        <name>Co(2+)</name>
        <dbReference type="ChEBI" id="CHEBI:48828"/>
    </cofactor>
    <text evidence="15">Binds 2 Zn(2+) or Co(2+) ions per subunit.</text>
</comment>
<dbReference type="EMBL" id="SHBK01000015">
    <property type="protein sequence ID" value="RZO24160.1"/>
    <property type="molecule type" value="Genomic_DNA"/>
</dbReference>
<feature type="binding site" evidence="15">
    <location>
        <position position="98"/>
    </location>
    <ligand>
        <name>Zn(2+)</name>
        <dbReference type="ChEBI" id="CHEBI:29105"/>
        <label>1</label>
    </ligand>
</feature>
<evidence type="ECO:0000256" key="9">
    <source>
        <dbReference type="ARBA" id="ARBA00022833"/>
    </source>
</evidence>
<dbReference type="Proteomes" id="UP000316449">
    <property type="component" value="Unassembled WGS sequence"/>
</dbReference>
<dbReference type="InterPro" id="IPR001261">
    <property type="entry name" value="ArgE/DapE_CS"/>
</dbReference>
<comment type="subunit">
    <text evidence="3 15">Homodimer.</text>
</comment>
<dbReference type="SUPFAM" id="SSF55031">
    <property type="entry name" value="Bacterial exopeptidase dimerisation domain"/>
    <property type="match status" value="1"/>
</dbReference>
<dbReference type="InterPro" id="IPR036264">
    <property type="entry name" value="Bact_exopeptidase_dim_dom"/>
</dbReference>
<evidence type="ECO:0000256" key="14">
    <source>
        <dbReference type="ARBA" id="ARBA00051301"/>
    </source>
</evidence>
<reference evidence="17 18" key="1">
    <citation type="submission" date="2019-02" db="EMBL/GenBank/DDBJ databases">
        <title>Prokaryotic population dynamics and viral predation in marine succession experiment using metagenomics: the confinement effect.</title>
        <authorList>
            <person name="Haro-Moreno J.M."/>
            <person name="Rodriguez-Valera F."/>
            <person name="Lopez-Perez M."/>
        </authorList>
    </citation>
    <scope>NUCLEOTIDE SEQUENCE [LARGE SCALE GENOMIC DNA]</scope>
    <source>
        <strain evidence="17">MED-G165</strain>
    </source>
</reference>
<keyword evidence="10 15" id="KW-0220">Diaminopimelate biosynthesis</keyword>
<dbReference type="GO" id="GO:0008270">
    <property type="term" value="F:zinc ion binding"/>
    <property type="evidence" value="ECO:0007669"/>
    <property type="project" value="UniProtKB-UniRule"/>
</dbReference>
<dbReference type="NCBIfam" id="NF009557">
    <property type="entry name" value="PRK13009.1"/>
    <property type="match status" value="1"/>
</dbReference>
<dbReference type="Pfam" id="PF01546">
    <property type="entry name" value="Peptidase_M20"/>
    <property type="match status" value="1"/>
</dbReference>
<dbReference type="InterPro" id="IPR050072">
    <property type="entry name" value="Peptidase_M20A"/>
</dbReference>
<dbReference type="Gene3D" id="3.40.630.10">
    <property type="entry name" value="Zn peptidases"/>
    <property type="match status" value="1"/>
</dbReference>
<comment type="similarity">
    <text evidence="2 15">Belongs to the peptidase M20A family. DapE subfamily.</text>
</comment>
<keyword evidence="6 15" id="KW-0028">Amino-acid biosynthesis</keyword>
<name>A0A520MSG6_9GAMM</name>
<dbReference type="InterPro" id="IPR002933">
    <property type="entry name" value="Peptidase_M20"/>
</dbReference>
<evidence type="ECO:0000256" key="6">
    <source>
        <dbReference type="ARBA" id="ARBA00022605"/>
    </source>
</evidence>
<dbReference type="GO" id="GO:0019877">
    <property type="term" value="P:diaminopimelate biosynthetic process"/>
    <property type="evidence" value="ECO:0007669"/>
    <property type="project" value="UniProtKB-UniRule"/>
</dbReference>
<evidence type="ECO:0000256" key="2">
    <source>
        <dbReference type="ARBA" id="ARBA00006746"/>
    </source>
</evidence>
<feature type="binding site" evidence="15">
    <location>
        <position position="133"/>
    </location>
    <ligand>
        <name>Zn(2+)</name>
        <dbReference type="ChEBI" id="CHEBI:29105"/>
        <label>2</label>
    </ligand>
</feature>
<evidence type="ECO:0000256" key="3">
    <source>
        <dbReference type="ARBA" id="ARBA00011738"/>
    </source>
</evidence>
<keyword evidence="9 15" id="KW-0862">Zinc</keyword>
<evidence type="ECO:0000313" key="18">
    <source>
        <dbReference type="Proteomes" id="UP000316449"/>
    </source>
</evidence>
<sequence length="379" mass="41960">MSALELAQSLIKIKSISPKDGGCFELIEAELSPLGFQIERIPELNCETLLAKYGDSGKVFCYLGHTDVVPSGPEEEWTSHPFEANIIDGELIGRGAADMKGSVAVFIQSIKNFLVDNPKPNFQIWVMLTSNEEGEPTDGKINTLIDSLSRQNQFIDYCLVGEASSSDMVGDVLRVGRRGSLSGKLKLIGKQGHVAYPHKVISPILEVGPIIAELNQIIWDEGNEYFDPTSFQISNIESGTGATNVVPGHLNMLFNFRFSPESTQESLKERFIQILEKSKCTFEIDWTLNAQPYLTQKTEMLSIVQKALCKINGQEARIDNGGGTSDGRWVAPSGSEVIELGPRNQTIHQIDEKISLKDLEQLQEIYQQILVETNNQLSL</sequence>
<dbReference type="PANTHER" id="PTHR43808:SF31">
    <property type="entry name" value="N-ACETYL-L-CITRULLINE DEACETYLASE"/>
    <property type="match status" value="1"/>
</dbReference>
<dbReference type="Pfam" id="PF07687">
    <property type="entry name" value="M20_dimer"/>
    <property type="match status" value="1"/>
</dbReference>
<evidence type="ECO:0000256" key="13">
    <source>
        <dbReference type="ARBA" id="ARBA00031891"/>
    </source>
</evidence>
<accession>A0A520MSG6</accession>
<comment type="caution">
    <text evidence="17">The sequence shown here is derived from an EMBL/GenBank/DDBJ whole genome shotgun (WGS) entry which is preliminary data.</text>
</comment>
<evidence type="ECO:0000313" key="17">
    <source>
        <dbReference type="EMBL" id="RZO24160.1"/>
    </source>
</evidence>
<dbReference type="NCBIfam" id="TIGR01246">
    <property type="entry name" value="dapE_proteo"/>
    <property type="match status" value="1"/>
</dbReference>
<evidence type="ECO:0000256" key="5">
    <source>
        <dbReference type="ARBA" id="ARBA00022391"/>
    </source>
</evidence>
<organism evidence="17 18">
    <name type="scientific">SAR86 cluster bacterium</name>
    <dbReference type="NCBI Taxonomy" id="2030880"/>
    <lineage>
        <taxon>Bacteria</taxon>
        <taxon>Pseudomonadati</taxon>
        <taxon>Pseudomonadota</taxon>
        <taxon>Gammaproteobacteria</taxon>
        <taxon>SAR86 cluster</taxon>
    </lineage>
</organism>
<feature type="binding site" evidence="15">
    <location>
        <position position="162"/>
    </location>
    <ligand>
        <name>Zn(2+)</name>
        <dbReference type="ChEBI" id="CHEBI:29105"/>
        <label>1</label>
    </ligand>
</feature>
<dbReference type="EC" id="3.5.1.18" evidence="4 15"/>
<evidence type="ECO:0000256" key="4">
    <source>
        <dbReference type="ARBA" id="ARBA00011921"/>
    </source>
</evidence>
<evidence type="ECO:0000256" key="15">
    <source>
        <dbReference type="HAMAP-Rule" id="MF_01690"/>
    </source>
</evidence>
<feature type="active site" evidence="15">
    <location>
        <position position="67"/>
    </location>
</feature>
<evidence type="ECO:0000256" key="11">
    <source>
        <dbReference type="ARBA" id="ARBA00023154"/>
    </source>
</evidence>
<proteinExistence type="inferred from homology"/>
<dbReference type="PANTHER" id="PTHR43808">
    <property type="entry name" value="ACETYLORNITHINE DEACETYLASE"/>
    <property type="match status" value="1"/>
</dbReference>
<dbReference type="GO" id="GO:0006526">
    <property type="term" value="P:L-arginine biosynthetic process"/>
    <property type="evidence" value="ECO:0007669"/>
    <property type="project" value="TreeGrafter"/>
</dbReference>
<evidence type="ECO:0000256" key="10">
    <source>
        <dbReference type="ARBA" id="ARBA00022915"/>
    </source>
</evidence>
<feature type="active site" description="Proton acceptor" evidence="15">
    <location>
        <position position="132"/>
    </location>
</feature>
<dbReference type="Gene3D" id="3.30.70.360">
    <property type="match status" value="1"/>
</dbReference>
<dbReference type="GO" id="GO:0050897">
    <property type="term" value="F:cobalt ion binding"/>
    <property type="evidence" value="ECO:0007669"/>
    <property type="project" value="UniProtKB-UniRule"/>
</dbReference>
<keyword evidence="8 15" id="KW-0378">Hydrolase</keyword>
<comment type="catalytic activity">
    <reaction evidence="14 15">
        <text>N-succinyl-(2S,6S)-2,6-diaminopimelate + H2O = (2S,6S)-2,6-diaminopimelate + succinate</text>
        <dbReference type="Rhea" id="RHEA:22608"/>
        <dbReference type="ChEBI" id="CHEBI:15377"/>
        <dbReference type="ChEBI" id="CHEBI:30031"/>
        <dbReference type="ChEBI" id="CHEBI:57609"/>
        <dbReference type="ChEBI" id="CHEBI:58087"/>
        <dbReference type="EC" id="3.5.1.18"/>
    </reaction>
</comment>
<dbReference type="UniPathway" id="UPA00034">
    <property type="reaction ID" value="UER00021"/>
</dbReference>
<evidence type="ECO:0000256" key="8">
    <source>
        <dbReference type="ARBA" id="ARBA00022801"/>
    </source>
</evidence>
<gene>
    <name evidence="15" type="primary">dapE</name>
    <name evidence="17" type="ORF">EVA98_01810</name>
</gene>
<comment type="pathway">
    <text evidence="1 15">Amino-acid biosynthesis; L-lysine biosynthesis via DAP pathway; LL-2,6-diaminopimelate from (S)-tetrahydrodipicolinate (succinylase route): step 3/3.</text>
</comment>
<comment type="function">
    <text evidence="15">Catalyzes the hydrolysis of N-succinyl-L,L-diaminopimelic acid (SDAP), forming succinate and LL-2,6-diaminopimelate (DAP), an intermediate involved in the bacterial biosynthesis of lysine and meso-diaminopimelic acid, an essential component of bacterial cell walls.</text>
</comment>
<evidence type="ECO:0000259" key="16">
    <source>
        <dbReference type="Pfam" id="PF07687"/>
    </source>
</evidence>